<accession>A0A0F5MMM7</accession>
<dbReference type="InterPro" id="IPR011250">
    <property type="entry name" value="OMP/PagP_B-barrel"/>
</dbReference>
<protein>
    <recommendedName>
        <fullName evidence="3">Outer membrane protein beta-barrel domain-containing protein</fullName>
    </recommendedName>
</protein>
<gene>
    <name evidence="4" type="ORF">SZ25_00865</name>
</gene>
<evidence type="ECO:0000313" key="4">
    <source>
        <dbReference type="EMBL" id="KKB96050.1"/>
    </source>
</evidence>
<dbReference type="Proteomes" id="UP000033358">
    <property type="component" value="Unassembled WGS sequence"/>
</dbReference>
<reference evidence="4 5" key="1">
    <citation type="submission" date="2015-02" db="EMBL/GenBank/DDBJ databases">
        <title>Single cell genomics of a rare environmental alphaproteobacterium provides unique insights into Rickettsiaceae evolution.</title>
        <authorList>
            <person name="Martijn J."/>
            <person name="Schulz F."/>
            <person name="Zaremba-Niedzwiedzka K."/>
            <person name="Viklund J."/>
            <person name="Stepanauskas R."/>
            <person name="Andersson S.G.E."/>
            <person name="Horn M."/>
            <person name="Guy L."/>
            <person name="Ettema T.J.G."/>
        </authorList>
    </citation>
    <scope>NUCLEOTIDE SEQUENCE [LARGE SCALE GENOMIC DNA]</scope>
    <source>
        <strain evidence="4 5">SCGC AAA041-L04</strain>
    </source>
</reference>
<proteinExistence type="predicted"/>
<name>A0A0F5MMM7_9RICK</name>
<feature type="chain" id="PRO_5002492963" description="Outer membrane protein beta-barrel domain-containing protein" evidence="2">
    <location>
        <begin position="20"/>
        <end position="236"/>
    </location>
</feature>
<dbReference type="AlphaFoldDB" id="A0A0F5MMM7"/>
<dbReference type="Gene3D" id="2.40.160.20">
    <property type="match status" value="1"/>
</dbReference>
<sequence length="236" mass="26534">MKKIIFVLFFAFIANYAVANDKKSYVMMRLGTSTSSAKKVQGGDDFKSIKVNHSKGSILGGSVGYNATPEWRLAFSMNYMPKWRVTDQRTDTDNDTYFHQTYISSFAATIDSYYDINNFSFYNITPYIMGGVGLAINNIDDGELFENGNLVESFYRNSNTNIAWKIGAGVTYKVNDALFLETGYSYLNLGKIGSKIGKNPIPDKNYNTKLETNSGSFNQFKKLHSHQFSVGLGLRF</sequence>
<evidence type="ECO:0000256" key="2">
    <source>
        <dbReference type="SAM" id="SignalP"/>
    </source>
</evidence>
<evidence type="ECO:0000259" key="3">
    <source>
        <dbReference type="Pfam" id="PF13505"/>
    </source>
</evidence>
<keyword evidence="5" id="KW-1185">Reference proteome</keyword>
<feature type="domain" description="Outer membrane protein beta-barrel" evidence="3">
    <location>
        <begin position="6"/>
        <end position="236"/>
    </location>
</feature>
<feature type="signal peptide" evidence="2">
    <location>
        <begin position="1"/>
        <end position="19"/>
    </location>
</feature>
<organism evidence="4 5">
    <name type="scientific">Candidatus Arcanibacter lacustris</name>
    <dbReference type="NCBI Taxonomy" id="1607817"/>
    <lineage>
        <taxon>Bacteria</taxon>
        <taxon>Pseudomonadati</taxon>
        <taxon>Pseudomonadota</taxon>
        <taxon>Alphaproteobacteria</taxon>
        <taxon>Rickettsiales</taxon>
        <taxon>Candidatus Arcanibacter</taxon>
    </lineage>
</organism>
<dbReference type="Pfam" id="PF13505">
    <property type="entry name" value="OMP_b-brl"/>
    <property type="match status" value="1"/>
</dbReference>
<dbReference type="InterPro" id="IPR027385">
    <property type="entry name" value="Beta-barrel_OMP"/>
</dbReference>
<evidence type="ECO:0000313" key="5">
    <source>
        <dbReference type="Proteomes" id="UP000033358"/>
    </source>
</evidence>
<dbReference type="SUPFAM" id="SSF56925">
    <property type="entry name" value="OMPA-like"/>
    <property type="match status" value="1"/>
</dbReference>
<comment type="caution">
    <text evidence="4">The sequence shown here is derived from an EMBL/GenBank/DDBJ whole genome shotgun (WGS) entry which is preliminary data.</text>
</comment>
<keyword evidence="1 2" id="KW-0732">Signal</keyword>
<evidence type="ECO:0000256" key="1">
    <source>
        <dbReference type="ARBA" id="ARBA00022729"/>
    </source>
</evidence>
<dbReference type="EMBL" id="JYHA01000143">
    <property type="protein sequence ID" value="KKB96050.1"/>
    <property type="molecule type" value="Genomic_DNA"/>
</dbReference>